<dbReference type="Gene3D" id="3.40.50.300">
    <property type="entry name" value="P-loop containing nucleotide triphosphate hydrolases"/>
    <property type="match status" value="1"/>
</dbReference>
<gene>
    <name evidence="1" type="ORF">Vau01_108850</name>
</gene>
<dbReference type="SUPFAM" id="SSF52540">
    <property type="entry name" value="P-loop containing nucleoside triphosphate hydrolases"/>
    <property type="match status" value="1"/>
</dbReference>
<dbReference type="InterPro" id="IPR011990">
    <property type="entry name" value="TPR-like_helical_dom_sf"/>
</dbReference>
<accession>A0A8J4E6M1</accession>
<dbReference type="PRINTS" id="PR00364">
    <property type="entry name" value="DISEASERSIST"/>
</dbReference>
<sequence>MEPTKTDAFTALPDPARSACLDDLVERLRRLKRWAGDPSYETIKDRVNTDWTAAGRPASELTRRSTLANCFRPGRRRMNTDLVLAVVTALHPDPEYVSRWREALRAVTGEMDAVAQVRVYDSLPPDISGFTGRTAELDRLRLAADQGDAVVISAIEGMAGVGKTQLAVHAGHRLHREKPFEQVLFVNLRGFHPDPAQPPADPAAVLDGFLRLLGVSSHRIPAGLAARTAAYRDRLAGVRALVVLDNAVDANQVRPLLPATPGCLTLVTSRHSLSDLNAVTRLAVDVFTPDEAVRFLAESLPDMPGGSDPRARERIARRSGYLPLALSLIIGRIRGTSGWTLTDHADRLDHRHQERRLDSGLELALDVSYRHLPAGPQRLLRLAALHPGQDVDAYAAAALADTDLAVAKQWLNLLRADHLLQPAAPGRYTFHDLVRAYATTRAYDEERRSERHAALTRLFDHYLSAAAAAMNALFPAEVNHRPQVAPATTPAPDLTDPDTALAWLDTEQPTLVNVAAHTATHGWYDHTTRLAHTLSRHLASVSHTDAVAVHDHALHAARSGNDLAGQARALISIGSCELRLGRPGPAEERCQEGLRLHREIGDEAGQAHALVTLSSIARWTSRSESAVDHLLEALRLYRQADDRIGEGNTLSALGIALEEAGRPSEGIDYTRQALTLSRQTGNRSGEAMALHVLGDAEVRVGGRYGKAGDLLRAALTLYQQLGNRRCEAGVLESLGRLHIALGLPDEATSRFRQALILFRELGNRSGETEVLIGLGEAAEAAERTASAVDLYAAAHSIAADIGEHHFRARADAGLGRAHHALGDLTMARAHYERAVALYAELDRPEAGELRKRLQELAP</sequence>
<dbReference type="PANTHER" id="PTHR47691:SF3">
    <property type="entry name" value="HTH-TYPE TRANSCRIPTIONAL REGULATOR RV0890C-RELATED"/>
    <property type="match status" value="1"/>
</dbReference>
<protein>
    <recommendedName>
        <fullName evidence="3">Tetratricopeptide repeat-containing protein</fullName>
    </recommendedName>
</protein>
<evidence type="ECO:0000313" key="2">
    <source>
        <dbReference type="Proteomes" id="UP000612585"/>
    </source>
</evidence>
<dbReference type="AlphaFoldDB" id="A0A8J4E6M1"/>
<proteinExistence type="predicted"/>
<dbReference type="PANTHER" id="PTHR47691">
    <property type="entry name" value="REGULATOR-RELATED"/>
    <property type="match status" value="1"/>
</dbReference>
<dbReference type="EMBL" id="BOPG01000092">
    <property type="protein sequence ID" value="GIJ63369.1"/>
    <property type="molecule type" value="Genomic_DNA"/>
</dbReference>
<evidence type="ECO:0000313" key="1">
    <source>
        <dbReference type="EMBL" id="GIJ63369.1"/>
    </source>
</evidence>
<reference evidence="1" key="1">
    <citation type="submission" date="2021-01" db="EMBL/GenBank/DDBJ databases">
        <title>Whole genome shotgun sequence of Virgisporangium aurantiacum NBRC 16421.</title>
        <authorList>
            <person name="Komaki H."/>
            <person name="Tamura T."/>
        </authorList>
    </citation>
    <scope>NUCLEOTIDE SEQUENCE</scope>
    <source>
        <strain evidence="1">NBRC 16421</strain>
    </source>
</reference>
<dbReference type="GO" id="GO:0043531">
    <property type="term" value="F:ADP binding"/>
    <property type="evidence" value="ECO:0007669"/>
    <property type="project" value="InterPro"/>
</dbReference>
<evidence type="ECO:0008006" key="3">
    <source>
        <dbReference type="Google" id="ProtNLM"/>
    </source>
</evidence>
<name>A0A8J4E6M1_9ACTN</name>
<dbReference type="SMART" id="SM00028">
    <property type="entry name" value="TPR"/>
    <property type="match status" value="6"/>
</dbReference>
<dbReference type="Pfam" id="PF13424">
    <property type="entry name" value="TPR_12"/>
    <property type="match status" value="2"/>
</dbReference>
<dbReference type="RefSeq" id="WP_204009702.1">
    <property type="nucleotide sequence ID" value="NZ_BOPG01000092.1"/>
</dbReference>
<dbReference type="Gene3D" id="1.25.40.10">
    <property type="entry name" value="Tetratricopeptide repeat domain"/>
    <property type="match status" value="2"/>
</dbReference>
<comment type="caution">
    <text evidence="1">The sequence shown here is derived from an EMBL/GenBank/DDBJ whole genome shotgun (WGS) entry which is preliminary data.</text>
</comment>
<dbReference type="SUPFAM" id="SSF48452">
    <property type="entry name" value="TPR-like"/>
    <property type="match status" value="2"/>
</dbReference>
<dbReference type="InterPro" id="IPR019734">
    <property type="entry name" value="TPR_rpt"/>
</dbReference>
<dbReference type="Proteomes" id="UP000612585">
    <property type="component" value="Unassembled WGS sequence"/>
</dbReference>
<organism evidence="1 2">
    <name type="scientific">Virgisporangium aurantiacum</name>
    <dbReference type="NCBI Taxonomy" id="175570"/>
    <lineage>
        <taxon>Bacteria</taxon>
        <taxon>Bacillati</taxon>
        <taxon>Actinomycetota</taxon>
        <taxon>Actinomycetes</taxon>
        <taxon>Micromonosporales</taxon>
        <taxon>Micromonosporaceae</taxon>
        <taxon>Virgisporangium</taxon>
    </lineage>
</organism>
<keyword evidence="2" id="KW-1185">Reference proteome</keyword>
<dbReference type="InterPro" id="IPR027417">
    <property type="entry name" value="P-loop_NTPase"/>
</dbReference>